<dbReference type="EMBL" id="LXSH01000007">
    <property type="protein sequence ID" value="OAM24909.1"/>
    <property type="molecule type" value="Genomic_DNA"/>
</dbReference>
<name>A0A1A9RTT9_EIKCO</name>
<accession>A0A1A9RTT9</accession>
<protein>
    <recommendedName>
        <fullName evidence="3">DUF2635 domain-containing protein</fullName>
    </recommendedName>
</protein>
<sequence length="65" mass="7097">MSILVKAAAGLKVPKEGEPHRYIDEHQAVAVEESAYYLRCLECGDLVRESEAESEPDPKPAKGGK</sequence>
<proteinExistence type="predicted"/>
<reference evidence="2" key="1">
    <citation type="submission" date="2016-05" db="EMBL/GenBank/DDBJ databases">
        <title>Draft genome of Corynebacterium afermentans subsp. afermentans LCDC 88199T.</title>
        <authorList>
            <person name="Bernier A.-M."/>
            <person name="Bernard K."/>
        </authorList>
    </citation>
    <scope>NUCLEOTIDE SEQUENCE [LARGE SCALE GENOMIC DNA]</scope>
    <source>
        <strain evidence="2">NML120819</strain>
    </source>
</reference>
<evidence type="ECO:0008006" key="3">
    <source>
        <dbReference type="Google" id="ProtNLM"/>
    </source>
</evidence>
<evidence type="ECO:0000313" key="1">
    <source>
        <dbReference type="EMBL" id="OAM24909.1"/>
    </source>
</evidence>
<organism evidence="1 2">
    <name type="scientific">Eikenella corrodens</name>
    <dbReference type="NCBI Taxonomy" id="539"/>
    <lineage>
        <taxon>Bacteria</taxon>
        <taxon>Pseudomonadati</taxon>
        <taxon>Pseudomonadota</taxon>
        <taxon>Betaproteobacteria</taxon>
        <taxon>Neisseriales</taxon>
        <taxon>Neisseriaceae</taxon>
        <taxon>Eikenella</taxon>
    </lineage>
</organism>
<evidence type="ECO:0000313" key="2">
    <source>
        <dbReference type="Proteomes" id="UP000078103"/>
    </source>
</evidence>
<comment type="caution">
    <text evidence="1">The sequence shown here is derived from an EMBL/GenBank/DDBJ whole genome shotgun (WGS) entry which is preliminary data.</text>
</comment>
<dbReference type="RefSeq" id="WP_064105057.1">
    <property type="nucleotide sequence ID" value="NZ_LXSH01000007.1"/>
</dbReference>
<gene>
    <name evidence="1" type="ORF">A7P89_01345</name>
</gene>
<dbReference type="AlphaFoldDB" id="A0A1A9RTT9"/>
<dbReference type="Proteomes" id="UP000078103">
    <property type="component" value="Unassembled WGS sequence"/>
</dbReference>